<evidence type="ECO:0000313" key="2">
    <source>
        <dbReference type="Proteomes" id="UP001523219"/>
    </source>
</evidence>
<dbReference type="Proteomes" id="UP001523219">
    <property type="component" value="Unassembled WGS sequence"/>
</dbReference>
<reference evidence="1 2" key="1">
    <citation type="submission" date="2022-05" db="EMBL/GenBank/DDBJ databases">
        <title>Streptomyces sp. nov. RY43-2 isolated from soil of a peat swamp forest.</title>
        <authorList>
            <person name="Kanchanasin P."/>
            <person name="Tanasupawat S."/>
            <person name="Phongsopitanun W."/>
        </authorList>
    </citation>
    <scope>NUCLEOTIDE SEQUENCE [LARGE SCALE GENOMIC DNA]</scope>
    <source>
        <strain evidence="1 2">RY43-2</strain>
    </source>
</reference>
<name>A0ABT0ZAZ4_9ACTN</name>
<evidence type="ECO:0000313" key="1">
    <source>
        <dbReference type="EMBL" id="MCN9240597.1"/>
    </source>
</evidence>
<accession>A0ABT0ZAZ4</accession>
<gene>
    <name evidence="1" type="ORF">NGF19_07275</name>
</gene>
<keyword evidence="2" id="KW-1185">Reference proteome</keyword>
<organism evidence="1 2">
    <name type="scientific">Streptomyces macrolidinus</name>
    <dbReference type="NCBI Taxonomy" id="2952607"/>
    <lineage>
        <taxon>Bacteria</taxon>
        <taxon>Bacillati</taxon>
        <taxon>Actinomycetota</taxon>
        <taxon>Actinomycetes</taxon>
        <taxon>Kitasatosporales</taxon>
        <taxon>Streptomycetaceae</taxon>
        <taxon>Streptomyces</taxon>
    </lineage>
</organism>
<sequence length="70" mass="7418">MTRDQGASRRQAPAVAFLEGQEITTIGCRRCGTEVAGVNGRYACGVCGWVNHWSEGHNELPTAGDDAPDA</sequence>
<dbReference type="RefSeq" id="WP_252423122.1">
    <property type="nucleotide sequence ID" value="NZ_JAMWMR010000004.1"/>
</dbReference>
<proteinExistence type="predicted"/>
<protein>
    <submittedName>
        <fullName evidence="1">Uncharacterized protein</fullName>
    </submittedName>
</protein>
<dbReference type="EMBL" id="JAMWMR010000004">
    <property type="protein sequence ID" value="MCN9240597.1"/>
    <property type="molecule type" value="Genomic_DNA"/>
</dbReference>
<comment type="caution">
    <text evidence="1">The sequence shown here is derived from an EMBL/GenBank/DDBJ whole genome shotgun (WGS) entry which is preliminary data.</text>
</comment>